<comment type="caution">
    <text evidence="1">The sequence shown here is derived from an EMBL/GenBank/DDBJ whole genome shotgun (WGS) entry which is preliminary data.</text>
</comment>
<dbReference type="EMBL" id="CM056742">
    <property type="protein sequence ID" value="KAJ8676221.1"/>
    <property type="molecule type" value="Genomic_DNA"/>
</dbReference>
<reference evidence="1" key="1">
    <citation type="submission" date="2023-04" db="EMBL/GenBank/DDBJ databases">
        <title>A chromosome-level genome assembly of the parasitoid wasp Eretmocerus hayati.</title>
        <authorList>
            <person name="Zhong Y."/>
            <person name="Liu S."/>
            <person name="Liu Y."/>
        </authorList>
    </citation>
    <scope>NUCLEOTIDE SEQUENCE</scope>
    <source>
        <strain evidence="1">ZJU_SS_LIU_2023</strain>
    </source>
</reference>
<gene>
    <name evidence="1" type="ORF">QAD02_012007</name>
</gene>
<keyword evidence="2" id="KW-1185">Reference proteome</keyword>
<dbReference type="Proteomes" id="UP001239111">
    <property type="component" value="Chromosome 2"/>
</dbReference>
<evidence type="ECO:0000313" key="1">
    <source>
        <dbReference type="EMBL" id="KAJ8676221.1"/>
    </source>
</evidence>
<protein>
    <submittedName>
        <fullName evidence="1">Uncharacterized protein</fullName>
    </submittedName>
</protein>
<sequence length="679" mass="73014">MSSEDPNAWRNPALRQNMIAKIEENIQKFQIPMIKNASDMENHVYMKSKTKEDYLNLGARLILHISQMNNKKPPGAMPPGSNNANPGVQQGMPDPIGALQTLARQGTGNNNSLAMQAPNQNTQNMVNQQAPGVNNGNLLQSLNQRPGQPMSVPGLHNKMGGMGMMPGQPNSAMPMSMNQMGQIPNPMMAQMGQVNQGSMGQQIGPQSQSMSGAPMNVGQMGPNQMQTMQNQIQNQMSGHQLGGALNAGLQTALPQQGPQPLLNTIIPSQIAGNQLAQTQLGHLQRKPSEMMNAGYPGPRNITPNQFLGQSPPGVASPGGLGSSNPASQMVPSPVVVSSPNPQHAILGGAQRPVSLVPSPSSSLGTPASALGTLASPLQDEQMSQAYKEKVRKLSKYIEPLRGLILKMTNEGNIEKTSKMKKLLEILTNPSSSTKLDVLQKCEVALEKMDFKRLESVGPVPTSLKEHHFFTPLLEVVHQLLQSPVANHTLHRTFGPCLEALFGPEIKTLPPPHKKQKTEDSSCEIPDILQGEIARLDQRFKVSLDPAQQIGSKCIQLICWLDDKHLPCVPPVMVTVPADYPSVPPRCVLTSHEYATPYLSAVQKALDARLSKLPKRYSVSQLLDTWEMSVQKQPQNPGQVTSSVNATTATTTATSTTTSISSAVPNGICTSTSKITMAGA</sequence>
<organism evidence="1 2">
    <name type="scientific">Eretmocerus hayati</name>
    <dbReference type="NCBI Taxonomy" id="131215"/>
    <lineage>
        <taxon>Eukaryota</taxon>
        <taxon>Metazoa</taxon>
        <taxon>Ecdysozoa</taxon>
        <taxon>Arthropoda</taxon>
        <taxon>Hexapoda</taxon>
        <taxon>Insecta</taxon>
        <taxon>Pterygota</taxon>
        <taxon>Neoptera</taxon>
        <taxon>Endopterygota</taxon>
        <taxon>Hymenoptera</taxon>
        <taxon>Apocrita</taxon>
        <taxon>Proctotrupomorpha</taxon>
        <taxon>Chalcidoidea</taxon>
        <taxon>Aphelinidae</taxon>
        <taxon>Aphelininae</taxon>
        <taxon>Eretmocerus</taxon>
    </lineage>
</organism>
<evidence type="ECO:0000313" key="2">
    <source>
        <dbReference type="Proteomes" id="UP001239111"/>
    </source>
</evidence>
<name>A0ACC2NYH3_9HYME</name>
<proteinExistence type="predicted"/>
<accession>A0ACC2NYH3</accession>